<dbReference type="Pfam" id="PF04389">
    <property type="entry name" value="Peptidase_M28"/>
    <property type="match status" value="1"/>
</dbReference>
<dbReference type="Proteomes" id="UP000824205">
    <property type="component" value="Unassembled WGS sequence"/>
</dbReference>
<keyword evidence="1" id="KW-0472">Membrane</keyword>
<feature type="transmembrane region" description="Helical" evidence="1">
    <location>
        <begin position="66"/>
        <end position="86"/>
    </location>
</feature>
<dbReference type="InterPro" id="IPR007484">
    <property type="entry name" value="Peptidase_M28"/>
</dbReference>
<evidence type="ECO:0000313" key="4">
    <source>
        <dbReference type="Proteomes" id="UP000824205"/>
    </source>
</evidence>
<feature type="transmembrane region" description="Helical" evidence="1">
    <location>
        <begin position="98"/>
        <end position="119"/>
    </location>
</feature>
<evidence type="ECO:0000313" key="3">
    <source>
        <dbReference type="EMBL" id="HIW86039.1"/>
    </source>
</evidence>
<gene>
    <name evidence="3" type="ORF">IAA48_06030</name>
</gene>
<organism evidence="3 4">
    <name type="scientific">Candidatus Eubacterium faecipullorum</name>
    <dbReference type="NCBI Taxonomy" id="2838571"/>
    <lineage>
        <taxon>Bacteria</taxon>
        <taxon>Bacillati</taxon>
        <taxon>Bacillota</taxon>
        <taxon>Clostridia</taxon>
        <taxon>Eubacteriales</taxon>
        <taxon>Eubacteriaceae</taxon>
        <taxon>Eubacterium</taxon>
    </lineage>
</organism>
<feature type="transmembrane region" description="Helical" evidence="1">
    <location>
        <begin position="172"/>
        <end position="195"/>
    </location>
</feature>
<evidence type="ECO:0000259" key="2">
    <source>
        <dbReference type="Pfam" id="PF04389"/>
    </source>
</evidence>
<accession>A0A9D1UFM0</accession>
<dbReference type="EMBL" id="DXGE01000026">
    <property type="protein sequence ID" value="HIW86039.1"/>
    <property type="molecule type" value="Genomic_DNA"/>
</dbReference>
<dbReference type="Gene3D" id="3.40.630.10">
    <property type="entry name" value="Zn peptidases"/>
    <property type="match status" value="1"/>
</dbReference>
<reference evidence="3" key="1">
    <citation type="journal article" date="2021" name="PeerJ">
        <title>Extensive microbial diversity within the chicken gut microbiome revealed by metagenomics and culture.</title>
        <authorList>
            <person name="Gilroy R."/>
            <person name="Ravi A."/>
            <person name="Getino M."/>
            <person name="Pursley I."/>
            <person name="Horton D.L."/>
            <person name="Alikhan N.F."/>
            <person name="Baker D."/>
            <person name="Gharbi K."/>
            <person name="Hall N."/>
            <person name="Watson M."/>
            <person name="Adriaenssens E.M."/>
            <person name="Foster-Nyarko E."/>
            <person name="Jarju S."/>
            <person name="Secka A."/>
            <person name="Antonio M."/>
            <person name="Oren A."/>
            <person name="Chaudhuri R.R."/>
            <person name="La Ragione R."/>
            <person name="Hildebrand F."/>
            <person name="Pallen M.J."/>
        </authorList>
    </citation>
    <scope>NUCLEOTIDE SEQUENCE</scope>
    <source>
        <strain evidence="3">421</strain>
    </source>
</reference>
<feature type="domain" description="Peptidase M28" evidence="2">
    <location>
        <begin position="235"/>
        <end position="404"/>
    </location>
</feature>
<keyword evidence="1" id="KW-0812">Transmembrane</keyword>
<evidence type="ECO:0000256" key="1">
    <source>
        <dbReference type="SAM" id="Phobius"/>
    </source>
</evidence>
<dbReference type="SUPFAM" id="SSF53187">
    <property type="entry name" value="Zn-dependent exopeptidases"/>
    <property type="match status" value="1"/>
</dbReference>
<sequence length="432" mass="47807">MKMTKGASAATQKYMADGIRYVCENFKERSPGSHSERKAQKYLKSELEKWADKVEMEDFSVHPAAFMGWIPAAAVIGMLAVLFYWLTYTGAASGPGLAIVSTVIVLFALACLVFEFLMYREFVDFLFPRKTSRNVMARRAPKGEVKRRIIFGGHTDAANEWTYSLHGGIKSLAPVMGGSIGGLIAVVIFDVVWLVYAFTGGNYESNFWLVCGIIQLVLIPFFIAICFFINWKVVVDGANDNLTADFIAMGVIKEMAENDIRFENTEVCALLSGSEEAGIRGALAYAKAHKEELENVETVFIAMDTMREIEQLQIYTQGCTGTQKNSNAVAEIIYEAGVNCGIEMKETEIYPGAIDAEAFSRLGLLASGFCGVNHDPKTYYHTRLDTADNISEECINLSLDICLEAAKLYDEKGGIDAFRGDGKKRFKRGHNN</sequence>
<name>A0A9D1UFM0_9FIRM</name>
<feature type="transmembrane region" description="Helical" evidence="1">
    <location>
        <begin position="207"/>
        <end position="229"/>
    </location>
</feature>
<proteinExistence type="predicted"/>
<protein>
    <submittedName>
        <fullName evidence="3">M28 family peptidase</fullName>
    </submittedName>
</protein>
<dbReference type="AlphaFoldDB" id="A0A9D1UFM0"/>
<comment type="caution">
    <text evidence="3">The sequence shown here is derived from an EMBL/GenBank/DDBJ whole genome shotgun (WGS) entry which is preliminary data.</text>
</comment>
<keyword evidence="1" id="KW-1133">Transmembrane helix</keyword>
<reference evidence="3" key="2">
    <citation type="submission" date="2021-04" db="EMBL/GenBank/DDBJ databases">
        <authorList>
            <person name="Gilroy R."/>
        </authorList>
    </citation>
    <scope>NUCLEOTIDE SEQUENCE</scope>
    <source>
        <strain evidence="3">421</strain>
    </source>
</reference>